<dbReference type="SUPFAM" id="SSF53756">
    <property type="entry name" value="UDP-Glycosyltransferase/glycogen phosphorylase"/>
    <property type="match status" value="1"/>
</dbReference>
<dbReference type="Gene3D" id="3.40.50.2000">
    <property type="entry name" value="Glycogen Phosphorylase B"/>
    <property type="match status" value="2"/>
</dbReference>
<evidence type="ECO:0000313" key="1">
    <source>
        <dbReference type="EMBL" id="PIX17176.1"/>
    </source>
</evidence>
<evidence type="ECO:0008006" key="3">
    <source>
        <dbReference type="Google" id="ProtNLM"/>
    </source>
</evidence>
<dbReference type="EMBL" id="PFIC01000124">
    <property type="protein sequence ID" value="PIX17176.1"/>
    <property type="molecule type" value="Genomic_DNA"/>
</dbReference>
<accession>A0A2M7JCQ7</accession>
<organism evidence="1 2">
    <name type="scientific">Candidatus Desantisbacteria bacterium CG_4_8_14_3_um_filter_40_12</name>
    <dbReference type="NCBI Taxonomy" id="1974545"/>
    <lineage>
        <taxon>Bacteria</taxon>
        <taxon>Candidatus Desantisiibacteriota</taxon>
    </lineage>
</organism>
<gene>
    <name evidence="1" type="ORF">COZ71_04685</name>
</gene>
<comment type="caution">
    <text evidence="1">The sequence shown here is derived from an EMBL/GenBank/DDBJ whole genome shotgun (WGS) entry which is preliminary data.</text>
</comment>
<name>A0A2M7JCQ7_9BACT</name>
<dbReference type="Proteomes" id="UP000229297">
    <property type="component" value="Unassembled WGS sequence"/>
</dbReference>
<protein>
    <recommendedName>
        <fullName evidence="3">Glycosyl transferase family 1 domain-containing protein</fullName>
    </recommendedName>
</protein>
<sequence length="382" mass="44400">MTLSELIGMKWRIKNIWEYAGRNKDKIMKSKKILEIGPYPPPIGGVQMRMKALREYMLELGYECILLNSGESKRIKIPECVDIQNPWDFVWKTFKYMTKGYVMHMHINGKSLNSIWMALYTQGLSALFCRRAFLTFHAGPKQQYFPKNKNVFLIIGYFLIFFFSKRIICNAQSVKEKIMEYGINSEKIVPIQGFTMRYLQFDEVKLSDEIEGFLQQHTPILFSYICFWEEYTVDAFVDVIEKLRKSYPHIGIILVPRVDDGRENFVATIKKRKLNDIIYISDNLSHDEFLTLLKRVTLCVRTPKDGISSSVLESIALGIPVVASECECRPPEAVIFRFGERDDMLAKILYVLDNYEEIKSRLGLKVGVKDSLDEEIELLMAP</sequence>
<reference evidence="2" key="1">
    <citation type="submission" date="2017-09" db="EMBL/GenBank/DDBJ databases">
        <title>Depth-based differentiation of microbial function through sediment-hosted aquifers and enrichment of novel symbionts in the deep terrestrial subsurface.</title>
        <authorList>
            <person name="Probst A.J."/>
            <person name="Ladd B."/>
            <person name="Jarett J.K."/>
            <person name="Geller-Mcgrath D.E."/>
            <person name="Sieber C.M.K."/>
            <person name="Emerson J.B."/>
            <person name="Anantharaman K."/>
            <person name="Thomas B.C."/>
            <person name="Malmstrom R."/>
            <person name="Stieglmeier M."/>
            <person name="Klingl A."/>
            <person name="Woyke T."/>
            <person name="Ryan C.M."/>
            <person name="Banfield J.F."/>
        </authorList>
    </citation>
    <scope>NUCLEOTIDE SEQUENCE [LARGE SCALE GENOMIC DNA]</scope>
</reference>
<proteinExistence type="predicted"/>
<dbReference type="AlphaFoldDB" id="A0A2M7JCQ7"/>
<evidence type="ECO:0000313" key="2">
    <source>
        <dbReference type="Proteomes" id="UP000229297"/>
    </source>
</evidence>